<proteinExistence type="predicted"/>
<dbReference type="GeneID" id="83014694"/>
<name>A0A412G4N4_9FIRM</name>
<organism evidence="1 2">
    <name type="scientific">Holdemania filiformis</name>
    <dbReference type="NCBI Taxonomy" id="61171"/>
    <lineage>
        <taxon>Bacteria</taxon>
        <taxon>Bacillati</taxon>
        <taxon>Bacillota</taxon>
        <taxon>Erysipelotrichia</taxon>
        <taxon>Erysipelotrichales</taxon>
        <taxon>Erysipelotrichaceae</taxon>
        <taxon>Holdemania</taxon>
    </lineage>
</organism>
<evidence type="ECO:0000313" key="1">
    <source>
        <dbReference type="EMBL" id="RGR75531.1"/>
    </source>
</evidence>
<dbReference type="RefSeq" id="WP_117894265.1">
    <property type="nucleotide sequence ID" value="NZ_CABJCV010000004.1"/>
</dbReference>
<accession>A0A412G4N4</accession>
<gene>
    <name evidence="1" type="ORF">DWY25_04655</name>
</gene>
<dbReference type="AlphaFoldDB" id="A0A412G4N4"/>
<keyword evidence="2" id="KW-1185">Reference proteome</keyword>
<comment type="caution">
    <text evidence="1">The sequence shown here is derived from an EMBL/GenBank/DDBJ whole genome shotgun (WGS) entry which is preliminary data.</text>
</comment>
<dbReference type="Proteomes" id="UP000284178">
    <property type="component" value="Unassembled WGS sequence"/>
</dbReference>
<dbReference type="EMBL" id="QRUP01000004">
    <property type="protein sequence ID" value="RGR75531.1"/>
    <property type="molecule type" value="Genomic_DNA"/>
</dbReference>
<evidence type="ECO:0000313" key="2">
    <source>
        <dbReference type="Proteomes" id="UP000284178"/>
    </source>
</evidence>
<protein>
    <submittedName>
        <fullName evidence="1">Uncharacterized protein</fullName>
    </submittedName>
</protein>
<reference evidence="1 2" key="1">
    <citation type="submission" date="2018-08" db="EMBL/GenBank/DDBJ databases">
        <title>A genome reference for cultivated species of the human gut microbiota.</title>
        <authorList>
            <person name="Zou Y."/>
            <person name="Xue W."/>
            <person name="Luo G."/>
        </authorList>
    </citation>
    <scope>NUCLEOTIDE SEQUENCE [LARGE SCALE GENOMIC DNA]</scope>
    <source>
        <strain evidence="1 2">AF24-29</strain>
    </source>
</reference>
<sequence>MGFSRNILPAGNKSPYPAGYELKKGTLCTGSATITAAMLKGCIPLSVKVTGTTGNGTVASRPMITTNLGSVQIYNVGYSGSGMYSGPVNGVYDLEMMFEDFLNITQVSFDDNLYGLYNRSITVVKWLEPKGGANNA</sequence>